<dbReference type="EMBL" id="CATOUU010000234">
    <property type="protein sequence ID" value="CAI9921835.1"/>
    <property type="molecule type" value="Genomic_DNA"/>
</dbReference>
<comment type="caution">
    <text evidence="2">The sequence shown here is derived from an EMBL/GenBank/DDBJ whole genome shotgun (WGS) entry which is preliminary data.</text>
</comment>
<organism evidence="2">
    <name type="scientific">Hexamita inflata</name>
    <dbReference type="NCBI Taxonomy" id="28002"/>
    <lineage>
        <taxon>Eukaryota</taxon>
        <taxon>Metamonada</taxon>
        <taxon>Diplomonadida</taxon>
        <taxon>Hexamitidae</taxon>
        <taxon>Hexamitinae</taxon>
        <taxon>Hexamita</taxon>
    </lineage>
</organism>
<keyword evidence="1" id="KW-0472">Membrane</keyword>
<dbReference type="Proteomes" id="UP001642409">
    <property type="component" value="Unassembled WGS sequence"/>
</dbReference>
<reference evidence="3 4" key="2">
    <citation type="submission" date="2024-07" db="EMBL/GenBank/DDBJ databases">
        <authorList>
            <person name="Akdeniz Z."/>
        </authorList>
    </citation>
    <scope>NUCLEOTIDE SEQUENCE [LARGE SCALE GENOMIC DNA]</scope>
</reference>
<evidence type="ECO:0000256" key="1">
    <source>
        <dbReference type="SAM" id="Phobius"/>
    </source>
</evidence>
<sequence>MQLTYLPIIYEKSFRYRILTASQEIITFNFQFLRVVKNQVIHLQIDLYLSFVLVFQQSQFECFMVLEFIYEVLYHSKGILVKSFEFILFRFVYPVLIYCYCNVWYIIMTSSTILHSSFSLGLGVLHLTYDLLFNDVYGRYYQLSQRNMWDCIWDFTWVIIGCSSDERFIKFLLLLTIYDLLGRSWVVVQFVV</sequence>
<gene>
    <name evidence="3" type="ORF">HINF_LOCUS72230</name>
    <name evidence="2" type="ORF">HINF_LOCUS9480</name>
</gene>
<dbReference type="EMBL" id="CAXDID020000569">
    <property type="protein sequence ID" value="CAL6103620.1"/>
    <property type="molecule type" value="Genomic_DNA"/>
</dbReference>
<accession>A0AA86TMJ2</accession>
<proteinExistence type="predicted"/>
<keyword evidence="1" id="KW-0812">Transmembrane</keyword>
<name>A0AA86TMJ2_9EUKA</name>
<evidence type="ECO:0000313" key="4">
    <source>
        <dbReference type="Proteomes" id="UP001642409"/>
    </source>
</evidence>
<dbReference type="AlphaFoldDB" id="A0AA86TMJ2"/>
<evidence type="ECO:0000313" key="3">
    <source>
        <dbReference type="EMBL" id="CAL6103620.1"/>
    </source>
</evidence>
<keyword evidence="4" id="KW-1185">Reference proteome</keyword>
<protein>
    <submittedName>
        <fullName evidence="3">Hypothetical_protein</fullName>
    </submittedName>
</protein>
<reference evidence="2" key="1">
    <citation type="submission" date="2023-06" db="EMBL/GenBank/DDBJ databases">
        <authorList>
            <person name="Kurt Z."/>
        </authorList>
    </citation>
    <scope>NUCLEOTIDE SEQUENCE</scope>
</reference>
<evidence type="ECO:0000313" key="2">
    <source>
        <dbReference type="EMBL" id="CAI9921835.1"/>
    </source>
</evidence>
<feature type="transmembrane region" description="Helical" evidence="1">
    <location>
        <begin position="87"/>
        <end position="107"/>
    </location>
</feature>
<keyword evidence="1" id="KW-1133">Transmembrane helix</keyword>